<protein>
    <recommendedName>
        <fullName evidence="2">DUF4220 domain-containing protein</fullName>
    </recommendedName>
</protein>
<evidence type="ECO:0000259" key="2">
    <source>
        <dbReference type="Pfam" id="PF13968"/>
    </source>
</evidence>
<evidence type="ECO:0000313" key="4">
    <source>
        <dbReference type="Proteomes" id="UP001162972"/>
    </source>
</evidence>
<accession>A0AAD6KB40</accession>
<keyword evidence="1" id="KW-0812">Transmembrane</keyword>
<feature type="domain" description="DUF4220" evidence="2">
    <location>
        <begin position="57"/>
        <end position="405"/>
    </location>
</feature>
<dbReference type="AlphaFoldDB" id="A0AAD6KB40"/>
<comment type="caution">
    <text evidence="3">The sequence shown here is derived from an EMBL/GenBank/DDBJ whole genome shotgun (WGS) entry which is preliminary data.</text>
</comment>
<dbReference type="InterPro" id="IPR025315">
    <property type="entry name" value="DUF4220"/>
</dbReference>
<dbReference type="EMBL" id="JAPFFJ010000009">
    <property type="protein sequence ID" value="KAJ6419149.1"/>
    <property type="molecule type" value="Genomic_DNA"/>
</dbReference>
<name>A0AAD6KB40_9ROSI</name>
<proteinExistence type="predicted"/>
<evidence type="ECO:0000313" key="3">
    <source>
        <dbReference type="EMBL" id="KAJ6419149.1"/>
    </source>
</evidence>
<feature type="transmembrane region" description="Helical" evidence="1">
    <location>
        <begin position="339"/>
        <end position="361"/>
    </location>
</feature>
<dbReference type="Pfam" id="PF13968">
    <property type="entry name" value="DUF4220"/>
    <property type="match status" value="1"/>
</dbReference>
<gene>
    <name evidence="3" type="ORF">OIU84_029291</name>
</gene>
<dbReference type="PANTHER" id="PTHR31325">
    <property type="entry name" value="OS01G0798800 PROTEIN-RELATED"/>
    <property type="match status" value="1"/>
</dbReference>
<keyword evidence="1" id="KW-0472">Membrane</keyword>
<feature type="transmembrane region" description="Helical" evidence="1">
    <location>
        <begin position="150"/>
        <end position="166"/>
    </location>
</feature>
<keyword evidence="1" id="KW-1133">Transmembrane helix</keyword>
<sequence length="685" mass="77927">MTRRKALQVIPPSLRELWSTWQLRVLALTSLILQIVLIIFGNRRKYISRNWVRFAVWSAYLAADTVATMALGVISSKLGEIYDDDGSIDPTVELNAFWTPFLLLHLGGPDTITAYSLEDNELWSRHFLGLVMQAIGTLYIIMMAWTGSHLSVLLILMTIAGLIKFGERTWVLRSASNDQLRDSMRVTRSDQVPGNSNLAEEYKLRDDEGYNVIPSKVIEIQFPVDPAVLEGNSISKDYELLLVAYGLFHTFKGLFADVVLGSRDRDTSQTIFRSISYENAYKLIEMECGLMYDLLYTKAILVYNPWGLALRFISFILACIVLVLFSLTSEKQNYSKVDLSLTFILLAVAIFLEIYAILALLSSDWTTVWLSTNNKASALKAITSLSLLRNPRWSNSMAQYSLLSFTLEEKPVGCVGILRRFSIVEQLEQQRYLTNVEVTGSLKEWVFNHFKKKLNNIQQETELGSYNIGALNTARGNLVLQKYGHSGLNWSIKEVEFDRSILIWHIATEICCNLEDSADDIIRSKHHISKLLSEYMLYLLVMNPSMLPVGMGQFVFEDTCAEAVSFFSTKGKLDVHKNLLEGYNIGLQQPGERYRSKNSVLSDACRLAQQLVDIPDKEQKWSLVADVWVEMLAYVAYQSNGRQHADQLRGGGEFLTHVWLLMAHFGLTEHFQIPQRREVARLIVR</sequence>
<feature type="transmembrane region" description="Helical" evidence="1">
    <location>
        <begin position="54"/>
        <end position="76"/>
    </location>
</feature>
<dbReference type="Pfam" id="PF04578">
    <property type="entry name" value="DUF594"/>
    <property type="match status" value="1"/>
</dbReference>
<evidence type="ECO:0000256" key="1">
    <source>
        <dbReference type="SAM" id="Phobius"/>
    </source>
</evidence>
<organism evidence="3 4">
    <name type="scientific">Salix udensis</name>
    <dbReference type="NCBI Taxonomy" id="889485"/>
    <lineage>
        <taxon>Eukaryota</taxon>
        <taxon>Viridiplantae</taxon>
        <taxon>Streptophyta</taxon>
        <taxon>Embryophyta</taxon>
        <taxon>Tracheophyta</taxon>
        <taxon>Spermatophyta</taxon>
        <taxon>Magnoliopsida</taxon>
        <taxon>eudicotyledons</taxon>
        <taxon>Gunneridae</taxon>
        <taxon>Pentapetalae</taxon>
        <taxon>rosids</taxon>
        <taxon>fabids</taxon>
        <taxon>Malpighiales</taxon>
        <taxon>Salicaceae</taxon>
        <taxon>Saliceae</taxon>
        <taxon>Salix</taxon>
    </lineage>
</organism>
<feature type="transmembrane region" description="Helical" evidence="1">
    <location>
        <begin position="308"/>
        <end position="327"/>
    </location>
</feature>
<keyword evidence="4" id="KW-1185">Reference proteome</keyword>
<dbReference type="Proteomes" id="UP001162972">
    <property type="component" value="Chromosome 7"/>
</dbReference>
<dbReference type="InterPro" id="IPR007658">
    <property type="entry name" value="DUF594"/>
</dbReference>
<reference evidence="3 4" key="1">
    <citation type="journal article" date="2023" name="Int. J. Mol. Sci.">
        <title>De Novo Assembly and Annotation of 11 Diverse Shrub Willow (Salix) Genomes Reveals Novel Gene Organization in Sex-Linked Regions.</title>
        <authorList>
            <person name="Hyden B."/>
            <person name="Feng K."/>
            <person name="Yates T.B."/>
            <person name="Jawdy S."/>
            <person name="Cereghino C."/>
            <person name="Smart L.B."/>
            <person name="Muchero W."/>
        </authorList>
    </citation>
    <scope>NUCLEOTIDE SEQUENCE [LARGE SCALE GENOMIC DNA]</scope>
    <source>
        <tissue evidence="3">Shoot tip</tissue>
    </source>
</reference>
<feature type="transmembrane region" description="Helical" evidence="1">
    <location>
        <begin position="21"/>
        <end position="42"/>
    </location>
</feature>